<accession>A0A101M1K8</accession>
<comment type="caution">
    <text evidence="1">The sequence shown here is derived from an EMBL/GenBank/DDBJ whole genome shotgun (WGS) entry which is preliminary data.</text>
</comment>
<geneLocation type="mitochondrion" evidence="1"/>
<keyword evidence="1" id="KW-0496">Mitochondrion</keyword>
<protein>
    <submittedName>
        <fullName evidence="1">Uncharacterized protein</fullName>
    </submittedName>
</protein>
<organism evidence="1">
    <name type="scientific">Picea glauca</name>
    <name type="common">White spruce</name>
    <name type="synonym">Pinus glauca</name>
    <dbReference type="NCBI Taxonomy" id="3330"/>
    <lineage>
        <taxon>Eukaryota</taxon>
        <taxon>Viridiplantae</taxon>
        <taxon>Streptophyta</taxon>
        <taxon>Embryophyta</taxon>
        <taxon>Tracheophyta</taxon>
        <taxon>Spermatophyta</taxon>
        <taxon>Pinopsida</taxon>
        <taxon>Pinidae</taxon>
        <taxon>Conifers I</taxon>
        <taxon>Pinales</taxon>
        <taxon>Pinaceae</taxon>
        <taxon>Picea</taxon>
    </lineage>
</organism>
<name>A0A101M1K8_PICGL</name>
<reference evidence="1" key="1">
    <citation type="journal article" date="2015" name="Genome Biol. Evol.">
        <title>Organellar Genomes of White Spruce (Picea glauca): Assembly and Annotation.</title>
        <authorList>
            <person name="Jackman S.D."/>
            <person name="Warren R.L."/>
            <person name="Gibb E.A."/>
            <person name="Vandervalk B.P."/>
            <person name="Mohamadi H."/>
            <person name="Chu J."/>
            <person name="Raymond A."/>
            <person name="Pleasance S."/>
            <person name="Coope R."/>
            <person name="Wildung M.R."/>
            <person name="Ritland C.E."/>
            <person name="Bousquet J."/>
            <person name="Jones S.J."/>
            <person name="Bohlmann J."/>
            <person name="Birol I."/>
        </authorList>
    </citation>
    <scope>NUCLEOTIDE SEQUENCE [LARGE SCALE GENOMIC DNA]</scope>
    <source>
        <tissue evidence="1">Flushing bud</tissue>
    </source>
</reference>
<proteinExistence type="predicted"/>
<dbReference type="AlphaFoldDB" id="A0A101M1K8"/>
<gene>
    <name evidence="1" type="ORF">ABT39_MTgene3776</name>
</gene>
<evidence type="ECO:0000313" key="1">
    <source>
        <dbReference type="EMBL" id="KUM49227.1"/>
    </source>
</evidence>
<sequence length="126" mass="14298">MRTGQVVIFHITFGIIYHLHLPYLHNPTILKLVLPESHYLNTQIGCFIKVNIKVSKCGTPFINQVVGQAGLHFMVTESYSYHSSNTYVYSFSHMLHGGTLSFSGIERAVMFERVLFSLSVVNLECM</sequence>
<dbReference type="EMBL" id="LKAM01000003">
    <property type="protein sequence ID" value="KUM49227.1"/>
    <property type="molecule type" value="Genomic_DNA"/>
</dbReference>